<dbReference type="GO" id="GO:0005829">
    <property type="term" value="C:cytosol"/>
    <property type="evidence" value="ECO:0007669"/>
    <property type="project" value="TreeGrafter"/>
</dbReference>
<dbReference type="GeneID" id="19159276"/>
<evidence type="ECO:0000259" key="7">
    <source>
        <dbReference type="Pfam" id="PF10033"/>
    </source>
</evidence>
<dbReference type="GO" id="GO:0000423">
    <property type="term" value="P:mitophagy"/>
    <property type="evidence" value="ECO:0007669"/>
    <property type="project" value="TreeGrafter"/>
</dbReference>
<feature type="compositionally biased region" description="Basic and acidic residues" evidence="6">
    <location>
        <begin position="691"/>
        <end position="703"/>
    </location>
</feature>
<feature type="compositionally biased region" description="Gly residues" evidence="6">
    <location>
        <begin position="887"/>
        <end position="914"/>
    </location>
</feature>
<dbReference type="Proteomes" id="UP000019484">
    <property type="component" value="Unassembled WGS sequence"/>
</dbReference>
<feature type="region of interest" description="Disordered" evidence="6">
    <location>
        <begin position="658"/>
        <end position="955"/>
    </location>
</feature>
<feature type="compositionally biased region" description="Low complexity" evidence="6">
    <location>
        <begin position="820"/>
        <end position="837"/>
    </location>
</feature>
<feature type="compositionally biased region" description="Polar residues" evidence="6">
    <location>
        <begin position="838"/>
        <end position="849"/>
    </location>
</feature>
<feature type="compositionally biased region" description="Polar residues" evidence="6">
    <location>
        <begin position="40"/>
        <end position="51"/>
    </location>
</feature>
<evidence type="ECO:0000256" key="5">
    <source>
        <dbReference type="RuleBase" id="RU361214"/>
    </source>
</evidence>
<dbReference type="GO" id="GO:0000407">
    <property type="term" value="C:phagophore assembly site"/>
    <property type="evidence" value="ECO:0007669"/>
    <property type="project" value="TreeGrafter"/>
</dbReference>
<dbReference type="InterPro" id="IPR040182">
    <property type="entry name" value="ATG13"/>
</dbReference>
<feature type="region of interest" description="Disordered" evidence="6">
    <location>
        <begin position="340"/>
        <end position="359"/>
    </location>
</feature>
<feature type="compositionally biased region" description="Polar residues" evidence="6">
    <location>
        <begin position="441"/>
        <end position="451"/>
    </location>
</feature>
<feature type="compositionally biased region" description="Low complexity" evidence="6">
    <location>
        <begin position="423"/>
        <end position="440"/>
    </location>
</feature>
<comment type="caution">
    <text evidence="8">The sequence shown here is derived from an EMBL/GenBank/DDBJ whole genome shotgun (WGS) entry which is preliminary data.</text>
</comment>
<proteinExistence type="inferred from homology"/>
<feature type="compositionally biased region" description="Polar residues" evidence="6">
    <location>
        <begin position="658"/>
        <end position="668"/>
    </location>
</feature>
<evidence type="ECO:0000256" key="1">
    <source>
        <dbReference type="ARBA" id="ARBA00005246"/>
    </source>
</evidence>
<dbReference type="RefSeq" id="XP_007723477.1">
    <property type="nucleotide sequence ID" value="XM_007725287.1"/>
</dbReference>
<feature type="compositionally biased region" description="Low complexity" evidence="6">
    <location>
        <begin position="704"/>
        <end position="718"/>
    </location>
</feature>
<feature type="compositionally biased region" description="Pro residues" evidence="6">
    <location>
        <begin position="1"/>
        <end position="11"/>
    </location>
</feature>
<keyword evidence="9" id="KW-1185">Reference proteome</keyword>
<organism evidence="8 9">
    <name type="scientific">Capronia coronata CBS 617.96</name>
    <dbReference type="NCBI Taxonomy" id="1182541"/>
    <lineage>
        <taxon>Eukaryota</taxon>
        <taxon>Fungi</taxon>
        <taxon>Dikarya</taxon>
        <taxon>Ascomycota</taxon>
        <taxon>Pezizomycotina</taxon>
        <taxon>Eurotiomycetes</taxon>
        <taxon>Chaetothyriomycetidae</taxon>
        <taxon>Chaetothyriales</taxon>
        <taxon>Herpotrichiellaceae</taxon>
        <taxon>Capronia</taxon>
    </lineage>
</organism>
<dbReference type="InterPro" id="IPR018731">
    <property type="entry name" value="Atg13_N"/>
</dbReference>
<accession>W9YFF6</accession>
<evidence type="ECO:0000256" key="4">
    <source>
        <dbReference type="ARBA" id="ARBA00023006"/>
    </source>
</evidence>
<dbReference type="HOGENOM" id="CLU_007151_0_0_1"/>
<dbReference type="OrthoDB" id="70161at2759"/>
<feature type="compositionally biased region" description="Polar residues" evidence="6">
    <location>
        <begin position="807"/>
        <end position="818"/>
    </location>
</feature>
<evidence type="ECO:0000313" key="9">
    <source>
        <dbReference type="Proteomes" id="UP000019484"/>
    </source>
</evidence>
<keyword evidence="4 5" id="KW-0072">Autophagy</keyword>
<feature type="region of interest" description="Disordered" evidence="6">
    <location>
        <begin position="389"/>
        <end position="578"/>
    </location>
</feature>
<dbReference type="Gene3D" id="3.30.900.10">
    <property type="entry name" value="HORMA domain"/>
    <property type="match status" value="1"/>
</dbReference>
<evidence type="ECO:0000256" key="6">
    <source>
        <dbReference type="SAM" id="MobiDB-lite"/>
    </source>
</evidence>
<dbReference type="InterPro" id="IPR036570">
    <property type="entry name" value="HORMA_dom_sf"/>
</dbReference>
<gene>
    <name evidence="8" type="ORF">A1O1_04393</name>
</gene>
<dbReference type="EMBL" id="AMWN01000003">
    <property type="protein sequence ID" value="EXJ91283.1"/>
    <property type="molecule type" value="Genomic_DNA"/>
</dbReference>
<dbReference type="eggNOG" id="KOG4573">
    <property type="taxonomic scope" value="Eukaryota"/>
</dbReference>
<dbReference type="PANTHER" id="PTHR13430">
    <property type="match status" value="1"/>
</dbReference>
<evidence type="ECO:0000256" key="3">
    <source>
        <dbReference type="ARBA" id="ARBA00013801"/>
    </source>
</evidence>
<dbReference type="Gene3D" id="6.10.140.1900">
    <property type="match status" value="1"/>
</dbReference>
<comment type="subunit">
    <text evidence="2">Interacts with ATG1 to form the ATG1-ATG13 kinase complex.</text>
</comment>
<dbReference type="GO" id="GO:0034727">
    <property type="term" value="P:piecemeal microautophagy of the nucleus"/>
    <property type="evidence" value="ECO:0007669"/>
    <property type="project" value="TreeGrafter"/>
</dbReference>
<feature type="region of interest" description="Disordered" evidence="6">
    <location>
        <begin position="1"/>
        <end position="64"/>
    </location>
</feature>
<comment type="similarity">
    <text evidence="1 5">Belongs to the ATG13 family. Fungi subfamily.</text>
</comment>
<name>W9YFF6_9EURO</name>
<dbReference type="Pfam" id="PF10033">
    <property type="entry name" value="ATG13"/>
    <property type="match status" value="1"/>
</dbReference>
<dbReference type="PANTHER" id="PTHR13430:SF4">
    <property type="entry name" value="AUTOPHAGY-RELATED PROTEIN 13"/>
    <property type="match status" value="1"/>
</dbReference>
<protein>
    <recommendedName>
        <fullName evidence="3 5">Autophagy-related protein 13</fullName>
    </recommendedName>
</protein>
<sequence>MHQHPRPPPVTASPANSEQTNPTRTNNPRDRDLQALRTYSPLTQGSGSSEDFASARQDQPADNPGVQMQRLNQVIQNFHTKAALIILQSRVDLAPAYSQKTDTKRVNRWFNLDIDETDEYKDEIRRWKTCDAEGNRPPPLVIEIFLTTDPLPQGQRLVILDEDGKRWDVMNTLSSAHRASRGNQRRTTDANEVILERWTIQLGDPTVPVPPELATLLPLVYKKSIVFFRSLYTYSNFLPAWRLSRKVGKVRSTMAMKLGYRLVDGSQKSGLSRSDNLHLRLFDSNSDVLSSYDFGLTESPAGSFSVKVDYRQNCDFRIDDSEELLSSRFLGADDDLFRPSLSGEKDSRTEVGSLPADRRQNLLESPELGLAYGSLSTFHRTGIAPGTSPISALRNAQDFNGSSPPTPELARPSLHTHATATQSSRNSLRAAAATRRSSFSMQPFKTPTLSASPLGVSPLASSPRTHSARIPTLGSLTEEGVAPPAGPILAGRRAGSLTSDTVAASSTSSSPKPAPVTRYSSSFSHRRARLSSGGTTVRTDDDQTSSGRGSATSSVQPGSGLMTEPATGGGSSGSVAEDDGENISEFLKMIELQKDLLSSPSSTAAQASTRRTAAALHRFHRMRDSNAALSDSMSSSLMLQRSSASSSRQLSGVPQMVAGTSLSTSSSPGKPISPHTPHTPFAPSRLSAAYSHDDTDTPHRLAAEEPSSPSEAPTEETAQAQSTANVPAIDIPNSPRPFISGYQRSSSVQRRPLNPDDDVAGFYGMRSASMGADRRRHRRESARADDEEDTDNSGKVASRRTVDSPRRTSQAHRQSSLATAALASDGAGSESASGRSSTIPYRTGFSSQQPGGGAGARRIAHRHAESSSSYSGTGGSMGHVDSSNVVGGAGGGTGSWARGGGGSGGGGGGGGGRQSGSRPENRLDEDDFLPFAMERSDFNMPGKPGDVGGGGGGGQ</sequence>
<feature type="domain" description="Autophagy-related protein 13 N-terminal" evidence="7">
    <location>
        <begin position="75"/>
        <end position="316"/>
    </location>
</feature>
<evidence type="ECO:0000313" key="8">
    <source>
        <dbReference type="EMBL" id="EXJ91283.1"/>
    </source>
</evidence>
<feature type="compositionally biased region" description="Low complexity" evidence="6">
    <location>
        <begin position="496"/>
        <end position="511"/>
    </location>
</feature>
<dbReference type="AlphaFoldDB" id="W9YFF6"/>
<feature type="compositionally biased region" description="Polar residues" evidence="6">
    <location>
        <begin position="544"/>
        <end position="557"/>
    </location>
</feature>
<feature type="compositionally biased region" description="Polar residues" evidence="6">
    <location>
        <begin position="13"/>
        <end position="26"/>
    </location>
</feature>
<dbReference type="GO" id="GO:0034497">
    <property type="term" value="P:protein localization to phagophore assembly site"/>
    <property type="evidence" value="ECO:0007669"/>
    <property type="project" value="TreeGrafter"/>
</dbReference>
<feature type="compositionally biased region" description="Gly residues" evidence="6">
    <location>
        <begin position="945"/>
        <end position="955"/>
    </location>
</feature>
<dbReference type="STRING" id="1182541.W9YFF6"/>
<evidence type="ECO:0000256" key="2">
    <source>
        <dbReference type="ARBA" id="ARBA00011848"/>
    </source>
</evidence>
<dbReference type="GO" id="GO:1990316">
    <property type="term" value="C:Atg1/ULK1 kinase complex"/>
    <property type="evidence" value="ECO:0007669"/>
    <property type="project" value="InterPro"/>
</dbReference>
<reference evidence="8 9" key="1">
    <citation type="submission" date="2013-03" db="EMBL/GenBank/DDBJ databases">
        <title>The Genome Sequence of Capronia coronata CBS 617.96.</title>
        <authorList>
            <consortium name="The Broad Institute Genomics Platform"/>
            <person name="Cuomo C."/>
            <person name="de Hoog S."/>
            <person name="Gorbushina A."/>
            <person name="Walker B."/>
            <person name="Young S.K."/>
            <person name="Zeng Q."/>
            <person name="Gargeya S."/>
            <person name="Fitzgerald M."/>
            <person name="Haas B."/>
            <person name="Abouelleil A."/>
            <person name="Allen A.W."/>
            <person name="Alvarado L."/>
            <person name="Arachchi H.M."/>
            <person name="Berlin A.M."/>
            <person name="Chapman S.B."/>
            <person name="Gainer-Dewar J."/>
            <person name="Goldberg J."/>
            <person name="Griggs A."/>
            <person name="Gujja S."/>
            <person name="Hansen M."/>
            <person name="Howarth C."/>
            <person name="Imamovic A."/>
            <person name="Ireland A."/>
            <person name="Larimer J."/>
            <person name="McCowan C."/>
            <person name="Murphy C."/>
            <person name="Pearson M."/>
            <person name="Poon T.W."/>
            <person name="Priest M."/>
            <person name="Roberts A."/>
            <person name="Saif S."/>
            <person name="Shea T."/>
            <person name="Sisk P."/>
            <person name="Sykes S."/>
            <person name="Wortman J."/>
            <person name="Nusbaum C."/>
            <person name="Birren B."/>
        </authorList>
    </citation>
    <scope>NUCLEOTIDE SEQUENCE [LARGE SCALE GENOMIC DNA]</scope>
    <source>
        <strain evidence="8 9">CBS 617.96</strain>
    </source>
</reference>